<dbReference type="Pfam" id="PF13366">
    <property type="entry name" value="PDDEXK_3"/>
    <property type="match status" value="1"/>
</dbReference>
<evidence type="ECO:0000313" key="1">
    <source>
        <dbReference type="EMBL" id="KOH46424.1"/>
    </source>
</evidence>
<dbReference type="InterPro" id="IPR011604">
    <property type="entry name" value="PDDEXK-like_dom_sf"/>
</dbReference>
<evidence type="ECO:0000313" key="2">
    <source>
        <dbReference type="Proteomes" id="UP000036958"/>
    </source>
</evidence>
<dbReference type="PATRIC" id="fig|1409788.3.peg.750"/>
<comment type="caution">
    <text evidence="1">The sequence shown here is derived from an EMBL/GenBank/DDBJ whole genome shotgun (WGS) entry which is preliminary data.</text>
</comment>
<proteinExistence type="predicted"/>
<dbReference type="EMBL" id="LGIA01000027">
    <property type="protein sequence ID" value="KOH46424.1"/>
    <property type="molecule type" value="Genomic_DNA"/>
</dbReference>
<gene>
    <name evidence="1" type="ORF">NC99_07350</name>
</gene>
<name>A0A0L8VD82_9BACT</name>
<organism evidence="1 2">
    <name type="scientific">Sunxiuqinia dokdonensis</name>
    <dbReference type="NCBI Taxonomy" id="1409788"/>
    <lineage>
        <taxon>Bacteria</taxon>
        <taxon>Pseudomonadati</taxon>
        <taxon>Bacteroidota</taxon>
        <taxon>Bacteroidia</taxon>
        <taxon>Marinilabiliales</taxon>
        <taxon>Prolixibacteraceae</taxon>
        <taxon>Sunxiuqinia</taxon>
    </lineage>
</organism>
<dbReference type="STRING" id="1409788.NC99_07350"/>
<accession>A0A0L8VD82</accession>
<keyword evidence="2" id="KW-1185">Reference proteome</keyword>
<sequence length="70" mass="8337">MRFDLLVNDLIIVELKTVEFFSAIHEAQLLTYLKLLKKPKGLLINFNCTNIFQEGQRTFVTEYYRKLPKE</sequence>
<dbReference type="NCBIfam" id="TIGR04256">
    <property type="entry name" value="GxxExxY"/>
    <property type="match status" value="1"/>
</dbReference>
<dbReference type="InterPro" id="IPR026350">
    <property type="entry name" value="GxxExxY"/>
</dbReference>
<evidence type="ECO:0008006" key="3">
    <source>
        <dbReference type="Google" id="ProtNLM"/>
    </source>
</evidence>
<dbReference type="AlphaFoldDB" id="A0A0L8VD82"/>
<reference evidence="2" key="1">
    <citation type="submission" date="2015-07" db="EMBL/GenBank/DDBJ databases">
        <title>Genome sequencing of Sunxiuqinia dokdonensis strain SK.</title>
        <authorList>
            <person name="Ahn S."/>
            <person name="Kim B.-C."/>
        </authorList>
    </citation>
    <scope>NUCLEOTIDE SEQUENCE [LARGE SCALE GENOMIC DNA]</scope>
    <source>
        <strain evidence="2">SK</strain>
    </source>
</reference>
<protein>
    <recommendedName>
        <fullName evidence="3">GxxExxY protein</fullName>
    </recommendedName>
</protein>
<dbReference type="Proteomes" id="UP000036958">
    <property type="component" value="Unassembled WGS sequence"/>
</dbReference>
<dbReference type="Gene3D" id="3.90.320.10">
    <property type="match status" value="1"/>
</dbReference>